<feature type="domain" description="CBS" evidence="10">
    <location>
        <begin position="148"/>
        <end position="210"/>
    </location>
</feature>
<feature type="domain" description="CBS" evidence="10">
    <location>
        <begin position="212"/>
        <end position="268"/>
    </location>
</feature>
<feature type="transmembrane region" description="Helical" evidence="9">
    <location>
        <begin position="395"/>
        <end position="423"/>
    </location>
</feature>
<dbReference type="PANTHER" id="PTHR43773:SF1">
    <property type="entry name" value="MAGNESIUM TRANSPORTER MGTE"/>
    <property type="match status" value="1"/>
</dbReference>
<gene>
    <name evidence="11" type="primary">mgtE</name>
    <name evidence="11" type="ORF">GF1_12810</name>
</gene>
<dbReference type="Pfam" id="PF00571">
    <property type="entry name" value="CBS"/>
    <property type="match status" value="2"/>
</dbReference>
<dbReference type="KEGG" id="ddu:GF1_12810"/>
<dbReference type="AlphaFoldDB" id="A0A915XI84"/>
<dbReference type="InterPro" id="IPR038076">
    <property type="entry name" value="MgtE_N_sf"/>
</dbReference>
<evidence type="ECO:0000256" key="4">
    <source>
        <dbReference type="ARBA" id="ARBA00022692"/>
    </source>
</evidence>
<dbReference type="Proteomes" id="UP001063350">
    <property type="component" value="Chromosome"/>
</dbReference>
<dbReference type="SUPFAM" id="SSF158791">
    <property type="entry name" value="MgtE N-terminal domain-like"/>
    <property type="match status" value="1"/>
</dbReference>
<dbReference type="Gene3D" id="1.25.60.10">
    <property type="entry name" value="MgtE N-terminal domain-like"/>
    <property type="match status" value="1"/>
</dbReference>
<dbReference type="SUPFAM" id="SSF54631">
    <property type="entry name" value="CBS-domain pair"/>
    <property type="match status" value="1"/>
</dbReference>
<dbReference type="Pfam" id="PF01769">
    <property type="entry name" value="MgtE"/>
    <property type="match status" value="1"/>
</dbReference>
<dbReference type="GO" id="GO:0046872">
    <property type="term" value="F:metal ion binding"/>
    <property type="evidence" value="ECO:0007669"/>
    <property type="project" value="UniProtKB-KW"/>
</dbReference>
<evidence type="ECO:0000256" key="2">
    <source>
        <dbReference type="ARBA" id="ARBA00009749"/>
    </source>
</evidence>
<comment type="subunit">
    <text evidence="9">Homodimer.</text>
</comment>
<dbReference type="InterPro" id="IPR006669">
    <property type="entry name" value="MgtE_transporter"/>
</dbReference>
<accession>A0A915XI84</accession>
<comment type="similarity">
    <text evidence="2 9">Belongs to the SLC41A transporter family.</text>
</comment>
<dbReference type="RefSeq" id="WP_267928790.1">
    <property type="nucleotide sequence ID" value="NZ_AP024233.1"/>
</dbReference>
<name>A0A915XI84_9BACT</name>
<keyword evidence="8" id="KW-0129">CBS domain</keyword>
<keyword evidence="9" id="KW-0479">Metal-binding</keyword>
<dbReference type="Pfam" id="PF03448">
    <property type="entry name" value="MgtE_N"/>
    <property type="match status" value="1"/>
</dbReference>
<keyword evidence="9" id="KW-1003">Cell membrane</keyword>
<dbReference type="InterPro" id="IPR036739">
    <property type="entry name" value="SLC41_membr_dom_sf"/>
</dbReference>
<dbReference type="PANTHER" id="PTHR43773">
    <property type="entry name" value="MAGNESIUM TRANSPORTER MGTE"/>
    <property type="match status" value="1"/>
</dbReference>
<comment type="function">
    <text evidence="9">Acts as a magnesium transporter.</text>
</comment>
<keyword evidence="4 9" id="KW-0812">Transmembrane</keyword>
<feature type="transmembrane region" description="Helical" evidence="9">
    <location>
        <begin position="291"/>
        <end position="312"/>
    </location>
</feature>
<keyword evidence="7 9" id="KW-0472">Membrane</keyword>
<evidence type="ECO:0000313" key="11">
    <source>
        <dbReference type="EMBL" id="BCO08905.1"/>
    </source>
</evidence>
<evidence type="ECO:0000256" key="8">
    <source>
        <dbReference type="PROSITE-ProRule" id="PRU00703"/>
    </source>
</evidence>
<dbReference type="SMART" id="SM00924">
    <property type="entry name" value="MgtE_N"/>
    <property type="match status" value="1"/>
</dbReference>
<dbReference type="InterPro" id="IPR006667">
    <property type="entry name" value="SLC41_membr_dom"/>
</dbReference>
<dbReference type="PROSITE" id="PS51371">
    <property type="entry name" value="CBS"/>
    <property type="match status" value="2"/>
</dbReference>
<evidence type="ECO:0000256" key="1">
    <source>
        <dbReference type="ARBA" id="ARBA00004141"/>
    </source>
</evidence>
<evidence type="ECO:0000259" key="10">
    <source>
        <dbReference type="PROSITE" id="PS51371"/>
    </source>
</evidence>
<protein>
    <recommendedName>
        <fullName evidence="9">Magnesium transporter MgtE</fullName>
    </recommendedName>
</protein>
<dbReference type="Gene3D" id="1.10.357.20">
    <property type="entry name" value="SLC41 divalent cation transporters, integral membrane domain"/>
    <property type="match status" value="1"/>
</dbReference>
<evidence type="ECO:0000256" key="5">
    <source>
        <dbReference type="ARBA" id="ARBA00022842"/>
    </source>
</evidence>
<feature type="transmembrane region" description="Helical" evidence="9">
    <location>
        <begin position="324"/>
        <end position="348"/>
    </location>
</feature>
<evidence type="ECO:0000313" key="12">
    <source>
        <dbReference type="Proteomes" id="UP001063350"/>
    </source>
</evidence>
<dbReference type="SMART" id="SM00116">
    <property type="entry name" value="CBS"/>
    <property type="match status" value="2"/>
</dbReference>
<dbReference type="EMBL" id="AP024233">
    <property type="protein sequence ID" value="BCO08905.1"/>
    <property type="molecule type" value="Genomic_DNA"/>
</dbReference>
<feature type="transmembrane region" description="Helical" evidence="9">
    <location>
        <begin position="369"/>
        <end position="389"/>
    </location>
</feature>
<keyword evidence="3 9" id="KW-0813">Transport</keyword>
<proteinExistence type="inferred from homology"/>
<dbReference type="InterPro" id="IPR006668">
    <property type="entry name" value="Mg_transptr_MgtE_intracell_dom"/>
</dbReference>
<keyword evidence="12" id="KW-1185">Reference proteome</keyword>
<feature type="transmembrane region" description="Helical" evidence="9">
    <location>
        <begin position="430"/>
        <end position="454"/>
    </location>
</feature>
<keyword evidence="6 9" id="KW-1133">Transmembrane helix</keyword>
<evidence type="ECO:0000256" key="3">
    <source>
        <dbReference type="ARBA" id="ARBA00022448"/>
    </source>
</evidence>
<evidence type="ECO:0000256" key="6">
    <source>
        <dbReference type="ARBA" id="ARBA00022989"/>
    </source>
</evidence>
<keyword evidence="5 9" id="KW-0460">Magnesium</keyword>
<evidence type="ECO:0000256" key="9">
    <source>
        <dbReference type="RuleBase" id="RU362011"/>
    </source>
</evidence>
<dbReference type="GO" id="GO:0005886">
    <property type="term" value="C:plasma membrane"/>
    <property type="evidence" value="ECO:0007669"/>
    <property type="project" value="UniProtKB-SubCell"/>
</dbReference>
<dbReference type="NCBIfam" id="TIGR00400">
    <property type="entry name" value="mgtE"/>
    <property type="match status" value="1"/>
</dbReference>
<evidence type="ECO:0000256" key="7">
    <source>
        <dbReference type="ARBA" id="ARBA00023136"/>
    </source>
</evidence>
<dbReference type="InterPro" id="IPR046342">
    <property type="entry name" value="CBS_dom_sf"/>
</dbReference>
<organism evidence="11 12">
    <name type="scientific">Desulfolithobacter dissulfuricans</name>
    <dbReference type="NCBI Taxonomy" id="2795293"/>
    <lineage>
        <taxon>Bacteria</taxon>
        <taxon>Pseudomonadati</taxon>
        <taxon>Thermodesulfobacteriota</taxon>
        <taxon>Desulfobulbia</taxon>
        <taxon>Desulfobulbales</taxon>
        <taxon>Desulfobulbaceae</taxon>
        <taxon>Desulfolithobacter</taxon>
    </lineage>
</organism>
<sequence length="460" mass="51348">MEKSPKREMIGTEGRVLFETLRRLHRKGAVGNIRKLIFKTHPADLAWVFRSLTPIERKDIFEIIAQTELVADFLSELDTSIMVELVEDLSPEFMAKVVTRMASDDAADLLEALPNDIAVEIRRHMQVDDRHEVEELLKYDPETAGGLMSTDFMYLDEDLTVEEAIRKVQKRSEEKEMVFYLYITHGDGQLSGVLSLRELLLHPPHRKLKNIMNRNVISVTTDTDQEEVAHVVSQYNLLAVPVVDATYKLVGIVTVDDVIDVIREEATEDFLQMAGAGREREILLKPLYQKILLRAPWLFASWIGGVTAMFIINSFQYELQKVLALASFIPIIAGMGGNIATQSSTIVVRGLATGRINMQHFFPVVIKEFLVGIVLGAVFGTLLGFLAHFKYADPLYLGVVVGISVFAVMTMAATVGTIVPLILKRLNIDAAIATGPFITTSIDILGVSLFFMVAKTLLEL</sequence>
<dbReference type="CDD" id="cd04606">
    <property type="entry name" value="CBS_pair_Mg_transporter"/>
    <property type="match status" value="1"/>
</dbReference>
<dbReference type="GO" id="GO:0015095">
    <property type="term" value="F:magnesium ion transmembrane transporter activity"/>
    <property type="evidence" value="ECO:0007669"/>
    <property type="project" value="UniProtKB-UniRule"/>
</dbReference>
<comment type="subcellular location">
    <subcellularLocation>
        <location evidence="9">Cell membrane</location>
        <topology evidence="9">Multi-pass membrane protein</topology>
    </subcellularLocation>
    <subcellularLocation>
        <location evidence="1">Membrane</location>
        <topology evidence="1">Multi-pass membrane protein</topology>
    </subcellularLocation>
</comment>
<dbReference type="SUPFAM" id="SSF161093">
    <property type="entry name" value="MgtE membrane domain-like"/>
    <property type="match status" value="1"/>
</dbReference>
<dbReference type="InterPro" id="IPR000644">
    <property type="entry name" value="CBS_dom"/>
</dbReference>
<dbReference type="Gene3D" id="3.10.580.10">
    <property type="entry name" value="CBS-domain"/>
    <property type="match status" value="1"/>
</dbReference>
<reference evidence="11" key="1">
    <citation type="submission" date="2020-12" db="EMBL/GenBank/DDBJ databases">
        <title>Desulfobium dissulfuricans gen. nov., sp. nov., a novel mesophilic, sulfate-reducing bacterium isolated from a deep-sea hydrothermal vent.</title>
        <authorList>
            <person name="Hashimoto Y."/>
            <person name="Tame A."/>
            <person name="Sawayama S."/>
            <person name="Miyazaki J."/>
            <person name="Takai K."/>
            <person name="Nakagawa S."/>
        </authorList>
    </citation>
    <scope>NUCLEOTIDE SEQUENCE</scope>
    <source>
        <strain evidence="11">GF1</strain>
    </source>
</reference>